<protein>
    <submittedName>
        <fullName evidence="2">Uncharacterized protein</fullName>
    </submittedName>
</protein>
<organism evidence="2 3">
    <name type="scientific">Corchorus capsularis</name>
    <name type="common">Jute</name>
    <dbReference type="NCBI Taxonomy" id="210143"/>
    <lineage>
        <taxon>Eukaryota</taxon>
        <taxon>Viridiplantae</taxon>
        <taxon>Streptophyta</taxon>
        <taxon>Embryophyta</taxon>
        <taxon>Tracheophyta</taxon>
        <taxon>Spermatophyta</taxon>
        <taxon>Magnoliopsida</taxon>
        <taxon>eudicotyledons</taxon>
        <taxon>Gunneridae</taxon>
        <taxon>Pentapetalae</taxon>
        <taxon>rosids</taxon>
        <taxon>malvids</taxon>
        <taxon>Malvales</taxon>
        <taxon>Malvaceae</taxon>
        <taxon>Grewioideae</taxon>
        <taxon>Apeibeae</taxon>
        <taxon>Corchorus</taxon>
    </lineage>
</organism>
<comment type="caution">
    <text evidence="2">The sequence shown here is derived from an EMBL/GenBank/DDBJ whole genome shotgun (WGS) entry which is preliminary data.</text>
</comment>
<feature type="region of interest" description="Disordered" evidence="1">
    <location>
        <begin position="1"/>
        <end position="20"/>
    </location>
</feature>
<sequence length="20" mass="2126">MAHAQPHQPALDHDCPIGST</sequence>
<evidence type="ECO:0000313" key="2">
    <source>
        <dbReference type="EMBL" id="OMO92260.1"/>
    </source>
</evidence>
<feature type="compositionally biased region" description="Basic and acidic residues" evidence="1">
    <location>
        <begin position="10"/>
        <end position="20"/>
    </location>
</feature>
<evidence type="ECO:0000313" key="3">
    <source>
        <dbReference type="Proteomes" id="UP000188268"/>
    </source>
</evidence>
<reference evidence="2 3" key="1">
    <citation type="submission" date="2013-09" db="EMBL/GenBank/DDBJ databases">
        <title>Corchorus capsularis genome sequencing.</title>
        <authorList>
            <person name="Alam M."/>
            <person name="Haque M.S."/>
            <person name="Islam M.S."/>
            <person name="Emdad E.M."/>
            <person name="Islam M.M."/>
            <person name="Ahmed B."/>
            <person name="Halim A."/>
            <person name="Hossen Q.M.M."/>
            <person name="Hossain M.Z."/>
            <person name="Ahmed R."/>
            <person name="Khan M.M."/>
            <person name="Islam R."/>
            <person name="Rashid M.M."/>
            <person name="Khan S.A."/>
            <person name="Rahman M.S."/>
            <person name="Alam M."/>
        </authorList>
    </citation>
    <scope>NUCLEOTIDE SEQUENCE [LARGE SCALE GENOMIC DNA]</scope>
    <source>
        <strain evidence="3">cv. CVL-1</strain>
        <tissue evidence="2">Whole seedling</tissue>
    </source>
</reference>
<gene>
    <name evidence="2" type="ORF">CCACVL1_06895</name>
</gene>
<keyword evidence="3" id="KW-1185">Reference proteome</keyword>
<dbReference type="Gramene" id="OMO92260">
    <property type="protein sequence ID" value="OMO92260"/>
    <property type="gene ID" value="CCACVL1_06895"/>
</dbReference>
<accession>A0A1R3JBS4</accession>
<dbReference type="Proteomes" id="UP000188268">
    <property type="component" value="Unassembled WGS sequence"/>
</dbReference>
<evidence type="ECO:0000256" key="1">
    <source>
        <dbReference type="SAM" id="MobiDB-lite"/>
    </source>
</evidence>
<proteinExistence type="predicted"/>
<dbReference type="EMBL" id="AWWV01008223">
    <property type="protein sequence ID" value="OMO92260.1"/>
    <property type="molecule type" value="Genomic_DNA"/>
</dbReference>
<dbReference type="AlphaFoldDB" id="A0A1R3JBS4"/>
<name>A0A1R3JBS4_COCAP</name>